<name>A0A8H6FXY1_9LECA</name>
<protein>
    <submittedName>
        <fullName evidence="1">Uncharacterized protein</fullName>
    </submittedName>
</protein>
<gene>
    <name evidence="1" type="ORF">HO173_005111</name>
</gene>
<organism evidence="1 2">
    <name type="scientific">Letharia columbiana</name>
    <dbReference type="NCBI Taxonomy" id="112416"/>
    <lineage>
        <taxon>Eukaryota</taxon>
        <taxon>Fungi</taxon>
        <taxon>Dikarya</taxon>
        <taxon>Ascomycota</taxon>
        <taxon>Pezizomycotina</taxon>
        <taxon>Lecanoromycetes</taxon>
        <taxon>OSLEUM clade</taxon>
        <taxon>Lecanoromycetidae</taxon>
        <taxon>Lecanorales</taxon>
        <taxon>Lecanorineae</taxon>
        <taxon>Parmeliaceae</taxon>
        <taxon>Letharia</taxon>
    </lineage>
</organism>
<dbReference type="GeneID" id="59286775"/>
<dbReference type="AlphaFoldDB" id="A0A8H6FXY1"/>
<accession>A0A8H6FXY1</accession>
<dbReference type="RefSeq" id="XP_037166153.1">
    <property type="nucleotide sequence ID" value="XM_037307029.1"/>
</dbReference>
<evidence type="ECO:0000313" key="1">
    <source>
        <dbReference type="EMBL" id="KAF6236820.1"/>
    </source>
</evidence>
<evidence type="ECO:0000313" key="2">
    <source>
        <dbReference type="Proteomes" id="UP000578531"/>
    </source>
</evidence>
<comment type="caution">
    <text evidence="1">The sequence shown here is derived from an EMBL/GenBank/DDBJ whole genome shotgun (WGS) entry which is preliminary data.</text>
</comment>
<proteinExistence type="predicted"/>
<keyword evidence="2" id="KW-1185">Reference proteome</keyword>
<reference evidence="1 2" key="1">
    <citation type="journal article" date="2020" name="Genomics">
        <title>Complete, high-quality genomes from long-read metagenomic sequencing of two wolf lichen thalli reveals enigmatic genome architecture.</title>
        <authorList>
            <person name="McKenzie S.K."/>
            <person name="Walston R.F."/>
            <person name="Allen J.L."/>
        </authorList>
    </citation>
    <scope>NUCLEOTIDE SEQUENCE [LARGE SCALE GENOMIC DNA]</scope>
    <source>
        <strain evidence="1">WasteWater2</strain>
    </source>
</reference>
<sequence>MAKARSAAYQVHSIPIHYEACNRCAHCTIHINFRLFEQSEQLKQTHLITHYHISTKILQPPYSLPNACHITAIAPITTIPRPTAAANGTPECPARLFFEPVATPMLVTAASVAGVAVEDVGEDETT</sequence>
<dbReference type="Proteomes" id="UP000578531">
    <property type="component" value="Unassembled WGS sequence"/>
</dbReference>
<dbReference type="EMBL" id="JACCJC010000017">
    <property type="protein sequence ID" value="KAF6236820.1"/>
    <property type="molecule type" value="Genomic_DNA"/>
</dbReference>